<feature type="binding site" evidence="2">
    <location>
        <position position="39"/>
    </location>
    <ligand>
        <name>Fe cation</name>
        <dbReference type="ChEBI" id="CHEBI:24875"/>
        <label>1</label>
    </ligand>
</feature>
<dbReference type="EMBL" id="BX571660">
    <property type="protein sequence ID" value="CAE10318.1"/>
    <property type="molecule type" value="Genomic_DNA"/>
</dbReference>
<protein>
    <recommendedName>
        <fullName evidence="5">Metallophosphoesterase</fullName>
    </recommendedName>
</protein>
<feature type="binding site" evidence="2">
    <location>
        <position position="39"/>
    </location>
    <ligand>
        <name>Fe cation</name>
        <dbReference type="ChEBI" id="CHEBI:24875"/>
        <label>2</label>
    </ligand>
</feature>
<keyword evidence="2" id="KW-0479">Metal-binding</keyword>
<dbReference type="eggNOG" id="COG1692">
    <property type="taxonomic scope" value="Bacteria"/>
</dbReference>
<dbReference type="AlphaFoldDB" id="Q7MRL5"/>
<dbReference type="PIRSF" id="PIRSF004789">
    <property type="entry name" value="DR1281"/>
    <property type="match status" value="1"/>
</dbReference>
<keyword evidence="4" id="KW-1185">Reference proteome</keyword>
<dbReference type="SUPFAM" id="SSF56300">
    <property type="entry name" value="Metallo-dependent phosphatases"/>
    <property type="match status" value="1"/>
</dbReference>
<dbReference type="HOGENOM" id="CLU_068238_0_0_7"/>
<dbReference type="GO" id="GO:0046872">
    <property type="term" value="F:metal ion binding"/>
    <property type="evidence" value="ECO:0007669"/>
    <property type="project" value="UniProtKB-KW"/>
</dbReference>
<evidence type="ECO:0008006" key="5">
    <source>
        <dbReference type="Google" id="ProtNLM"/>
    </source>
</evidence>
<feature type="binding site" evidence="2">
    <location>
        <position position="8"/>
    </location>
    <ligand>
        <name>Fe cation</name>
        <dbReference type="ChEBI" id="CHEBI:24875"/>
        <label>1</label>
    </ligand>
</feature>
<sequence>MKIGFIGDIIGKPGRKALAYHLPLVRKELGLVFVIANGENVSHGFGTTIKCAEELFSAGVDVITGGNHTWDKKEIIAYLREESRVLRPHNYPEGVVGKGLGVYEVEGVKLAVLNLMGHFAMPYVDNAFLCAKREVERLKHEGINHIIIDFHAEATSEKRGMFWLLHGKASAVLGTHTHVGTDDLEIAEGTFGVSDVGATGCMDGIIGMERSAPIERFLTGMPSRLEVPDSCRTVFQMMVMELDEVGRCIEAYKLKAIDRQAPQKSLEAFRY</sequence>
<proteinExistence type="predicted"/>
<name>Q7MRL5_WOLSU</name>
<evidence type="ECO:0000313" key="3">
    <source>
        <dbReference type="EMBL" id="CAE10318.1"/>
    </source>
</evidence>
<feature type="binding site" evidence="2">
    <location>
        <position position="40"/>
    </location>
    <ligand>
        <name>Fe cation</name>
        <dbReference type="ChEBI" id="CHEBI:24875"/>
        <label>1</label>
    </ligand>
</feature>
<feature type="binding site" evidence="2">
    <location>
        <position position="151"/>
    </location>
    <ligand>
        <name>Fe cation</name>
        <dbReference type="ChEBI" id="CHEBI:24875"/>
        <label>2</label>
    </ligand>
</feature>
<organism evidence="4">
    <name type="scientific">Wolinella succinogenes (strain ATCC 29543 / DSM 1740 / CCUG 13145 / JCM 31913 / LMG 7466 / NCTC 11488 / FDC 602W)</name>
    <name type="common">Vibrio succinogenes</name>
    <dbReference type="NCBI Taxonomy" id="273121"/>
    <lineage>
        <taxon>Bacteria</taxon>
        <taxon>Pseudomonadati</taxon>
        <taxon>Campylobacterota</taxon>
        <taxon>Epsilonproteobacteria</taxon>
        <taxon>Campylobacterales</taxon>
        <taxon>Helicobacteraceae</taxon>
        <taxon>Wolinella</taxon>
    </lineage>
</organism>
<feature type="active site" description="Proton donor" evidence="1">
    <location>
        <position position="68"/>
    </location>
</feature>
<dbReference type="Gene3D" id="3.60.21.10">
    <property type="match status" value="1"/>
</dbReference>
<feature type="binding site" evidence="2">
    <location>
        <position position="176"/>
    </location>
    <ligand>
        <name>Fe cation</name>
        <dbReference type="ChEBI" id="CHEBI:24875"/>
        <label>2</label>
    </ligand>
</feature>
<dbReference type="STRING" id="273121.WS1238"/>
<dbReference type="Pfam" id="PF13277">
    <property type="entry name" value="YmdB"/>
    <property type="match status" value="1"/>
</dbReference>
<dbReference type="InterPro" id="IPR029052">
    <property type="entry name" value="Metallo-depent_PP-like"/>
</dbReference>
<dbReference type="PANTHER" id="PTHR36303">
    <property type="entry name" value="2',3'-CYCLIC-NUCLEOTIDE 2'-PHOSPHODIESTERASE"/>
    <property type="match status" value="1"/>
</dbReference>
<evidence type="ECO:0000256" key="2">
    <source>
        <dbReference type="PIRSR" id="PIRSR004789-51"/>
    </source>
</evidence>
<feature type="binding site" evidence="2">
    <location>
        <position position="178"/>
    </location>
    <ligand>
        <name>Fe cation</name>
        <dbReference type="ChEBI" id="CHEBI:24875"/>
        <label>1</label>
    </ligand>
</feature>
<dbReference type="RefSeq" id="WP_011139105.1">
    <property type="nucleotide sequence ID" value="NC_005090.1"/>
</dbReference>
<evidence type="ECO:0000313" key="4">
    <source>
        <dbReference type="Proteomes" id="UP000000422"/>
    </source>
</evidence>
<reference evidence="3 4" key="1">
    <citation type="journal article" date="2003" name="Proc. Natl. Acad. Sci. U.S.A.">
        <title>Complete genome sequence and analysis of Wolinella succinogenes.</title>
        <authorList>
            <person name="Baar C."/>
            <person name="Eppinger M."/>
            <person name="Raddatz G."/>
            <person name="Simon JM."/>
            <person name="Lanz C."/>
            <person name="Klimmek O."/>
            <person name="Nandakumar R."/>
            <person name="Gross R."/>
            <person name="Rosinus A."/>
            <person name="Keller H."/>
            <person name="Jagtap P."/>
            <person name="Linke B."/>
            <person name="Meyer F."/>
            <person name="Lederer H."/>
            <person name="Schuster S.C."/>
        </authorList>
    </citation>
    <scope>NUCLEOTIDE SEQUENCE [LARGE SCALE GENOMIC DNA]</scope>
    <source>
        <strain evidence="4">ATCC 29543 / DSM 1740 / CCUG 13145 / JCM 31913 / LMG 7466 / NCTC 11488 / FDC 602W</strain>
    </source>
</reference>
<gene>
    <name evidence="3" type="ordered locus">WS1238</name>
</gene>
<feature type="binding site" evidence="2">
    <location>
        <position position="67"/>
    </location>
    <ligand>
        <name>Fe cation</name>
        <dbReference type="ChEBI" id="CHEBI:24875"/>
        <label>2</label>
    </ligand>
</feature>
<accession>Q7MRL5</accession>
<dbReference type="GO" id="GO:0004113">
    <property type="term" value="F:2',3'-cyclic-nucleotide 3'-phosphodiesterase activity"/>
    <property type="evidence" value="ECO:0007669"/>
    <property type="project" value="TreeGrafter"/>
</dbReference>
<dbReference type="Proteomes" id="UP000000422">
    <property type="component" value="Chromosome"/>
</dbReference>
<evidence type="ECO:0000256" key="1">
    <source>
        <dbReference type="PIRSR" id="PIRSR004789-50"/>
    </source>
</evidence>
<dbReference type="PANTHER" id="PTHR36303:SF1">
    <property type="entry name" value="2',3'-CYCLIC-NUCLEOTIDE 2'-PHOSPHODIESTERASE"/>
    <property type="match status" value="1"/>
</dbReference>
<dbReference type="KEGG" id="wsu:WS1238"/>
<dbReference type="InterPro" id="IPR005235">
    <property type="entry name" value="YmdB-like"/>
</dbReference>